<dbReference type="Proteomes" id="UP000240908">
    <property type="component" value="Chromosome"/>
</dbReference>
<dbReference type="InterPro" id="IPR010998">
    <property type="entry name" value="Integrase_recombinase_N"/>
</dbReference>
<comment type="similarity">
    <text evidence="1">Belongs to the 'phage' integrase family.</text>
</comment>
<dbReference type="Pfam" id="PF22022">
    <property type="entry name" value="Phage_int_M"/>
    <property type="match status" value="1"/>
</dbReference>
<keyword evidence="9" id="KW-1185">Reference proteome</keyword>
<keyword evidence="4" id="KW-0233">DNA recombination</keyword>
<organism evidence="8 9">
    <name type="scientific">Yersinia massiliensis</name>
    <dbReference type="NCBI Taxonomy" id="419257"/>
    <lineage>
        <taxon>Bacteria</taxon>
        <taxon>Pseudomonadati</taxon>
        <taxon>Pseudomonadota</taxon>
        <taxon>Gammaproteobacteria</taxon>
        <taxon>Enterobacterales</taxon>
        <taxon>Yersiniaceae</taxon>
        <taxon>Yersinia</taxon>
    </lineage>
</organism>
<feature type="domain" description="Tyr recombinase" evidence="6">
    <location>
        <begin position="203"/>
        <end position="380"/>
    </location>
</feature>
<dbReference type="Pfam" id="PF13356">
    <property type="entry name" value="Arm-DNA-bind_3"/>
    <property type="match status" value="1"/>
</dbReference>
<evidence type="ECO:0000256" key="5">
    <source>
        <dbReference type="PROSITE-ProRule" id="PRU01248"/>
    </source>
</evidence>
<protein>
    <submittedName>
        <fullName evidence="8">Integrase</fullName>
    </submittedName>
</protein>
<feature type="domain" description="Core-binding (CB)" evidence="7">
    <location>
        <begin position="99"/>
        <end position="180"/>
    </location>
</feature>
<dbReference type="InterPro" id="IPR044068">
    <property type="entry name" value="CB"/>
</dbReference>
<evidence type="ECO:0000256" key="2">
    <source>
        <dbReference type="ARBA" id="ARBA00022908"/>
    </source>
</evidence>
<gene>
    <name evidence="8" type="ORF">DA391_14120</name>
</gene>
<evidence type="ECO:0000313" key="9">
    <source>
        <dbReference type="Proteomes" id="UP000240908"/>
    </source>
</evidence>
<dbReference type="Pfam" id="PF00589">
    <property type="entry name" value="Phage_integrase"/>
    <property type="match status" value="1"/>
</dbReference>
<dbReference type="InterPro" id="IPR025166">
    <property type="entry name" value="Integrase_DNA_bind_dom"/>
</dbReference>
<dbReference type="EMBL" id="CP028487">
    <property type="protein sequence ID" value="AVX38708.1"/>
    <property type="molecule type" value="Genomic_DNA"/>
</dbReference>
<name>A0ABM6UU66_9GAMM</name>
<evidence type="ECO:0000256" key="1">
    <source>
        <dbReference type="ARBA" id="ARBA00008857"/>
    </source>
</evidence>
<dbReference type="PROSITE" id="PS51900">
    <property type="entry name" value="CB"/>
    <property type="match status" value="1"/>
</dbReference>
<dbReference type="SUPFAM" id="SSF56349">
    <property type="entry name" value="DNA breaking-rejoining enzymes"/>
    <property type="match status" value="1"/>
</dbReference>
<reference evidence="9" key="1">
    <citation type="journal article" date="2018" name="Genome Announc.">
        <title>First complete genome sequence of Yersinia massiliensis.</title>
        <authorList>
            <person name="Thomas M.C."/>
            <person name="Arling V."/>
            <person name="Goji N."/>
            <person name="Janzen T.W."/>
            <person name="Duceppe M.-O."/>
            <person name="Mathews A."/>
            <person name="Carrillo C."/>
            <person name="Amoako K."/>
        </authorList>
    </citation>
    <scope>NUCLEOTIDE SEQUENCE [LARGE SCALE GENOMIC DNA]</scope>
    <source>
        <strain evidence="9">GTA</strain>
    </source>
</reference>
<evidence type="ECO:0000259" key="6">
    <source>
        <dbReference type="PROSITE" id="PS51898"/>
    </source>
</evidence>
<sequence>MPPLSDLQIKRSKPDAKPYSVTDGFGLSLIVEPNGSKAWRFRYRFAGKPKMISLGTYPLVTLAEAREKRDEMRKLVAAGKNPSEVRKDNKRSLLLEQSNTFEAIAREWYGRNVERWSEGYSKDMMSAFEKDIFPFIGHRPIKDIKPLELLEALSRMERRGATEKVRKVRQRCAEVWKYAIVTGRAEYNPAPDLSSALKPHKRDNYAHLTAEELPAFLHGVNGYRGSEVVKNALRLLIITGLRPGELRGAVWREIDMDKALWEIPPERMKMRRNHAVPLSKQALELLRRVQLISGGYEFVFPGRGIGDKPISEMTMNLLIRRIGYSGRATGHGFRHTMSTILHEQGYNSAWIELQLAHVDKNSIRGTYNHAQYLDGRREMLQWYADYMDCRERQSKD</sequence>
<evidence type="ECO:0000313" key="8">
    <source>
        <dbReference type="EMBL" id="AVX38708.1"/>
    </source>
</evidence>
<dbReference type="InterPro" id="IPR050808">
    <property type="entry name" value="Phage_Integrase"/>
</dbReference>
<dbReference type="InterPro" id="IPR013762">
    <property type="entry name" value="Integrase-like_cat_sf"/>
</dbReference>
<evidence type="ECO:0000259" key="7">
    <source>
        <dbReference type="PROSITE" id="PS51900"/>
    </source>
</evidence>
<dbReference type="PROSITE" id="PS51898">
    <property type="entry name" value="TYR_RECOMBINASE"/>
    <property type="match status" value="1"/>
</dbReference>
<proteinExistence type="inferred from homology"/>
<dbReference type="PANTHER" id="PTHR30629">
    <property type="entry name" value="PROPHAGE INTEGRASE"/>
    <property type="match status" value="1"/>
</dbReference>
<evidence type="ECO:0000256" key="3">
    <source>
        <dbReference type="ARBA" id="ARBA00023125"/>
    </source>
</evidence>
<evidence type="ECO:0000256" key="4">
    <source>
        <dbReference type="ARBA" id="ARBA00023172"/>
    </source>
</evidence>
<keyword evidence="2" id="KW-0229">DNA integration</keyword>
<dbReference type="RefSeq" id="WP_108087895.1">
    <property type="nucleotide sequence ID" value="NZ_CP028487.1"/>
</dbReference>
<dbReference type="Gene3D" id="1.10.443.10">
    <property type="entry name" value="Intergrase catalytic core"/>
    <property type="match status" value="1"/>
</dbReference>
<keyword evidence="3 5" id="KW-0238">DNA-binding</keyword>
<dbReference type="InterPro" id="IPR053876">
    <property type="entry name" value="Phage_int_M"/>
</dbReference>
<dbReference type="Gene3D" id="3.30.160.390">
    <property type="entry name" value="Integrase, DNA-binding domain"/>
    <property type="match status" value="1"/>
</dbReference>
<dbReference type="InterPro" id="IPR038488">
    <property type="entry name" value="Integrase_DNA-bd_sf"/>
</dbReference>
<dbReference type="CDD" id="cd00801">
    <property type="entry name" value="INT_P4_C"/>
    <property type="match status" value="1"/>
</dbReference>
<dbReference type="InterPro" id="IPR002104">
    <property type="entry name" value="Integrase_catalytic"/>
</dbReference>
<accession>A0ABM6UU66</accession>
<dbReference type="InterPro" id="IPR011010">
    <property type="entry name" value="DNA_brk_join_enz"/>
</dbReference>
<dbReference type="PANTHER" id="PTHR30629:SF2">
    <property type="entry name" value="PROPHAGE INTEGRASE INTS-RELATED"/>
    <property type="match status" value="1"/>
</dbReference>
<dbReference type="Gene3D" id="1.10.150.130">
    <property type="match status" value="1"/>
</dbReference>